<dbReference type="InterPro" id="IPR050900">
    <property type="entry name" value="Transposase_IS3/IS150/IS904"/>
</dbReference>
<dbReference type="InterPro" id="IPR036397">
    <property type="entry name" value="RNaseH_sf"/>
</dbReference>
<dbReference type="PROSITE" id="PS50994">
    <property type="entry name" value="INTEGRASE"/>
    <property type="match status" value="1"/>
</dbReference>
<dbReference type="InterPro" id="IPR012337">
    <property type="entry name" value="RNaseH-like_sf"/>
</dbReference>
<dbReference type="SUPFAM" id="SSF53098">
    <property type="entry name" value="Ribonuclease H-like"/>
    <property type="match status" value="1"/>
</dbReference>
<evidence type="ECO:0000259" key="1">
    <source>
        <dbReference type="PROSITE" id="PS50994"/>
    </source>
</evidence>
<proteinExistence type="predicted"/>
<comment type="caution">
    <text evidence="2">The sequence shown here is derived from an EMBL/GenBank/DDBJ whole genome shotgun (WGS) entry which is preliminary data.</text>
</comment>
<reference evidence="2 3" key="1">
    <citation type="submission" date="2018-05" db="EMBL/GenBank/DDBJ databases">
        <title>Evolution of GPA BGCs.</title>
        <authorList>
            <person name="Waglechner N."/>
            <person name="Wright G.D."/>
        </authorList>
    </citation>
    <scope>NUCLEOTIDE SEQUENCE [LARGE SCALE GENOMIC DNA]</scope>
    <source>
        <strain evidence="2 3">A82846</strain>
    </source>
</reference>
<dbReference type="InterPro" id="IPR001584">
    <property type="entry name" value="Integrase_cat-core"/>
</dbReference>
<dbReference type="Gene3D" id="3.30.420.10">
    <property type="entry name" value="Ribonuclease H-like superfamily/Ribonuclease H"/>
    <property type="match status" value="1"/>
</dbReference>
<feature type="domain" description="Integrase catalytic" evidence="1">
    <location>
        <begin position="151"/>
        <end position="331"/>
    </location>
</feature>
<evidence type="ECO:0000313" key="2">
    <source>
        <dbReference type="EMBL" id="RSM61987.1"/>
    </source>
</evidence>
<gene>
    <name evidence="2" type="ORF">DMH04_53150</name>
</gene>
<sequence>MWLRLVYLIFVQLSGWLVLLSRSSASKDIELLVLRHEVAVLRRTNPRPRLDWADRAVLAGLLRRLPSLLHRHRLVTPGTILRWHRHLVTKKWTYPNRTGRPPIEDTIVALIKRMAQENTSWGYRRIQGELLNLGYRVAASTIRRVLKHLRIPPSPHRDTDTSWRQFLRTQATTLLACDFFHVDCAVTLKRVYVFFVLEVATRYVHILGTTTHPDGPWTTQQARNLLMDLGDRAEDFRFLIRDRAGQFTTSFDAVFAGAGIETVKIPPGCPRANCHAERFIGTIRREVTDRLLIIGERHLRTVLTRYVTHYNTRRPHRALQLVPPRPGRLIPQDGPIQIRRQPILGGLINEYKPTAA</sequence>
<name>A0A428Y324_KIBAR</name>
<dbReference type="EMBL" id="QHKI01000109">
    <property type="protein sequence ID" value="RSM61987.1"/>
    <property type="molecule type" value="Genomic_DNA"/>
</dbReference>
<dbReference type="PANTHER" id="PTHR46889:SF4">
    <property type="entry name" value="TRANSPOSASE INSO FOR INSERTION SEQUENCE ELEMENT IS911B-RELATED"/>
    <property type="match status" value="1"/>
</dbReference>
<dbReference type="RefSeq" id="WP_037275399.1">
    <property type="nucleotide sequence ID" value="NZ_QHKI01000109.1"/>
</dbReference>
<dbReference type="Proteomes" id="UP000287547">
    <property type="component" value="Unassembled WGS sequence"/>
</dbReference>
<dbReference type="Pfam" id="PF13683">
    <property type="entry name" value="rve_3"/>
    <property type="match status" value="1"/>
</dbReference>
<accession>A0A428Y324</accession>
<dbReference type="OrthoDB" id="1551204at2"/>
<dbReference type="PANTHER" id="PTHR46889">
    <property type="entry name" value="TRANSPOSASE INSF FOR INSERTION SEQUENCE IS3B-RELATED"/>
    <property type="match status" value="1"/>
</dbReference>
<organism evidence="2 3">
    <name type="scientific">Kibdelosporangium aridum</name>
    <dbReference type="NCBI Taxonomy" id="2030"/>
    <lineage>
        <taxon>Bacteria</taxon>
        <taxon>Bacillati</taxon>
        <taxon>Actinomycetota</taxon>
        <taxon>Actinomycetes</taxon>
        <taxon>Pseudonocardiales</taxon>
        <taxon>Pseudonocardiaceae</taxon>
        <taxon>Kibdelosporangium</taxon>
    </lineage>
</organism>
<dbReference type="GO" id="GO:0003676">
    <property type="term" value="F:nucleic acid binding"/>
    <property type="evidence" value="ECO:0007669"/>
    <property type="project" value="InterPro"/>
</dbReference>
<dbReference type="AlphaFoldDB" id="A0A428Y324"/>
<protein>
    <submittedName>
        <fullName evidence="2">Transposase</fullName>
    </submittedName>
</protein>
<dbReference type="GO" id="GO:0015074">
    <property type="term" value="P:DNA integration"/>
    <property type="evidence" value="ECO:0007669"/>
    <property type="project" value="InterPro"/>
</dbReference>
<evidence type="ECO:0000313" key="3">
    <source>
        <dbReference type="Proteomes" id="UP000287547"/>
    </source>
</evidence>